<organism evidence="1 2">
    <name type="scientific">Desulfovibrio subterraneus</name>
    <dbReference type="NCBI Taxonomy" id="2718620"/>
    <lineage>
        <taxon>Bacteria</taxon>
        <taxon>Pseudomonadati</taxon>
        <taxon>Thermodesulfobacteriota</taxon>
        <taxon>Desulfovibrionia</taxon>
        <taxon>Desulfovibrionales</taxon>
        <taxon>Desulfovibrionaceae</taxon>
        <taxon>Desulfovibrio</taxon>
    </lineage>
</organism>
<dbReference type="EMBL" id="BLVO01000012">
    <property type="protein sequence ID" value="GFM32964.1"/>
    <property type="molecule type" value="Genomic_DNA"/>
</dbReference>
<sequence>MATIATRLQQGGPYTSRATFMGKVLDTPHMHHDSQGEFAIVMLHVHEHAADDMPTGCTAPCGGTVRRPDQRQAVPLLVRGEAARWCAGHLAAGNAVLAEARLVPLGTTESGVCLTALETEYLQIVTEEVAVPFPVQHGVPPASRGFRYPVYLSAVHSLRTN</sequence>
<keyword evidence="2" id="KW-1185">Reference proteome</keyword>
<name>A0A7J0BIQ1_9BACT</name>
<dbReference type="Proteomes" id="UP000503840">
    <property type="component" value="Unassembled WGS sequence"/>
</dbReference>
<proteinExistence type="predicted"/>
<protein>
    <submittedName>
        <fullName evidence="1">Uncharacterized protein</fullName>
    </submittedName>
</protein>
<dbReference type="AlphaFoldDB" id="A0A7J0BIQ1"/>
<gene>
    <name evidence="1" type="ORF">DSM101010T_13290</name>
</gene>
<evidence type="ECO:0000313" key="1">
    <source>
        <dbReference type="EMBL" id="GFM32964.1"/>
    </source>
</evidence>
<reference evidence="1 2" key="1">
    <citation type="submission" date="2020-05" db="EMBL/GenBank/DDBJ databases">
        <title>Draft genome sequence of Desulfovibrio sp. strain HN2T.</title>
        <authorList>
            <person name="Ueno A."/>
            <person name="Tamazawa S."/>
            <person name="Tamamura S."/>
            <person name="Murakami T."/>
            <person name="Kiyama T."/>
            <person name="Inomata H."/>
            <person name="Amano Y."/>
            <person name="Miyakawa K."/>
            <person name="Tamaki H."/>
            <person name="Naganuma T."/>
            <person name="Kaneko K."/>
        </authorList>
    </citation>
    <scope>NUCLEOTIDE SEQUENCE [LARGE SCALE GENOMIC DNA]</scope>
    <source>
        <strain evidence="1 2">HN2</strain>
    </source>
</reference>
<evidence type="ECO:0000313" key="2">
    <source>
        <dbReference type="Proteomes" id="UP000503840"/>
    </source>
</evidence>
<dbReference type="RefSeq" id="WP_174404618.1">
    <property type="nucleotide sequence ID" value="NZ_BLVO01000012.1"/>
</dbReference>
<comment type="caution">
    <text evidence="1">The sequence shown here is derived from an EMBL/GenBank/DDBJ whole genome shotgun (WGS) entry which is preliminary data.</text>
</comment>
<accession>A0A7J0BIQ1</accession>